<keyword evidence="1" id="KW-1133">Transmembrane helix</keyword>
<keyword evidence="1" id="KW-0472">Membrane</keyword>
<dbReference type="EMBL" id="JBHSIT010000011">
    <property type="protein sequence ID" value="MFC4912258.1"/>
    <property type="molecule type" value="Genomic_DNA"/>
</dbReference>
<accession>A0ABV9U6U6</accession>
<keyword evidence="1" id="KW-0812">Transmembrane</keyword>
<evidence type="ECO:0000313" key="2">
    <source>
        <dbReference type="EMBL" id="MFC4912258.1"/>
    </source>
</evidence>
<evidence type="ECO:0000256" key="1">
    <source>
        <dbReference type="SAM" id="Phobius"/>
    </source>
</evidence>
<proteinExistence type="predicted"/>
<sequence>MPSLTRRLAASALWTAGCVGAALMVPGVAEAATGLAEAGSLGQVISNLRSVIVGLLVGLATLFATIGGVRYILAAGEPGEVEAAKRSLRYAAVGYAIAVLAPVLVQLLQQVVGA</sequence>
<feature type="transmembrane region" description="Helical" evidence="1">
    <location>
        <begin position="90"/>
        <end position="108"/>
    </location>
</feature>
<protein>
    <submittedName>
        <fullName evidence="2">Pilin</fullName>
    </submittedName>
</protein>
<dbReference type="Pfam" id="PF18895">
    <property type="entry name" value="T4SS_pilin"/>
    <property type="match status" value="1"/>
</dbReference>
<feature type="transmembrane region" description="Helical" evidence="1">
    <location>
        <begin position="47"/>
        <end position="69"/>
    </location>
</feature>
<comment type="caution">
    <text evidence="2">The sequence shown here is derived from an EMBL/GenBank/DDBJ whole genome shotgun (WGS) entry which is preliminary data.</text>
</comment>
<keyword evidence="3" id="KW-1185">Reference proteome</keyword>
<gene>
    <name evidence="2" type="ORF">ACFPCY_33505</name>
</gene>
<dbReference type="InterPro" id="IPR043993">
    <property type="entry name" value="T4SS_pilin"/>
</dbReference>
<name>A0ABV9U6U6_9ACTN</name>
<dbReference type="RefSeq" id="WP_378261973.1">
    <property type="nucleotide sequence ID" value="NZ_JBHSIT010000011.1"/>
</dbReference>
<reference evidence="3" key="1">
    <citation type="journal article" date="2019" name="Int. J. Syst. Evol. Microbiol.">
        <title>The Global Catalogue of Microorganisms (GCM) 10K type strain sequencing project: providing services to taxonomists for standard genome sequencing and annotation.</title>
        <authorList>
            <consortium name="The Broad Institute Genomics Platform"/>
            <consortium name="The Broad Institute Genome Sequencing Center for Infectious Disease"/>
            <person name="Wu L."/>
            <person name="Ma J."/>
        </authorList>
    </citation>
    <scope>NUCLEOTIDE SEQUENCE [LARGE SCALE GENOMIC DNA]</scope>
    <source>
        <strain evidence="3">KLKA75</strain>
    </source>
</reference>
<organism evidence="2 3">
    <name type="scientific">Actinomadura gamaensis</name>
    <dbReference type="NCBI Taxonomy" id="1763541"/>
    <lineage>
        <taxon>Bacteria</taxon>
        <taxon>Bacillati</taxon>
        <taxon>Actinomycetota</taxon>
        <taxon>Actinomycetes</taxon>
        <taxon>Streptosporangiales</taxon>
        <taxon>Thermomonosporaceae</taxon>
        <taxon>Actinomadura</taxon>
    </lineage>
</organism>
<dbReference type="PROSITE" id="PS51257">
    <property type="entry name" value="PROKAR_LIPOPROTEIN"/>
    <property type="match status" value="1"/>
</dbReference>
<evidence type="ECO:0000313" key="3">
    <source>
        <dbReference type="Proteomes" id="UP001595872"/>
    </source>
</evidence>
<dbReference type="Proteomes" id="UP001595872">
    <property type="component" value="Unassembled WGS sequence"/>
</dbReference>